<dbReference type="EMBL" id="UINC01174156">
    <property type="protein sequence ID" value="SVD80141.1"/>
    <property type="molecule type" value="Genomic_DNA"/>
</dbReference>
<dbReference type="AlphaFoldDB" id="A0A382YBA6"/>
<name>A0A382YBA6_9ZZZZ</name>
<proteinExistence type="predicted"/>
<protein>
    <submittedName>
        <fullName evidence="1">Uncharacterized protein</fullName>
    </submittedName>
</protein>
<accession>A0A382YBA6</accession>
<evidence type="ECO:0000313" key="1">
    <source>
        <dbReference type="EMBL" id="SVD80141.1"/>
    </source>
</evidence>
<reference evidence="1" key="1">
    <citation type="submission" date="2018-05" db="EMBL/GenBank/DDBJ databases">
        <authorList>
            <person name="Lanie J.A."/>
            <person name="Ng W.-L."/>
            <person name="Kazmierczak K.M."/>
            <person name="Andrzejewski T.M."/>
            <person name="Davidsen T.M."/>
            <person name="Wayne K.J."/>
            <person name="Tettelin H."/>
            <person name="Glass J.I."/>
            <person name="Rusch D."/>
            <person name="Podicherti R."/>
            <person name="Tsui H.-C.T."/>
            <person name="Winkler M.E."/>
        </authorList>
    </citation>
    <scope>NUCLEOTIDE SEQUENCE</scope>
</reference>
<sequence length="23" mass="2330">MAAALFRSRAALGMSVQKVPGPA</sequence>
<gene>
    <name evidence="1" type="ORF">METZ01_LOCUS432995</name>
</gene>
<organism evidence="1">
    <name type="scientific">marine metagenome</name>
    <dbReference type="NCBI Taxonomy" id="408172"/>
    <lineage>
        <taxon>unclassified sequences</taxon>
        <taxon>metagenomes</taxon>
        <taxon>ecological metagenomes</taxon>
    </lineage>
</organism>